<name>W7MYH8_GIBM7</name>
<dbReference type="RefSeq" id="XP_018759060.1">
    <property type="nucleotide sequence ID" value="XM_018906273.1"/>
</dbReference>
<dbReference type="GeneID" id="30073909"/>
<dbReference type="EMBL" id="CM000584">
    <property type="protein sequence ID" value="EWG52869.1"/>
    <property type="molecule type" value="Genomic_DNA"/>
</dbReference>
<gene>
    <name evidence="1" type="ORF">FVEG_17033</name>
</gene>
<protein>
    <submittedName>
        <fullName evidence="1">Uncharacterized protein</fullName>
    </submittedName>
</protein>
<evidence type="ECO:0000313" key="2">
    <source>
        <dbReference type="Proteomes" id="UP000009096"/>
    </source>
</evidence>
<dbReference type="Proteomes" id="UP000009096">
    <property type="component" value="Chromosome 7"/>
</dbReference>
<dbReference type="EMBL" id="DS022258">
    <property type="protein sequence ID" value="EWG52869.1"/>
    <property type="molecule type" value="Genomic_DNA"/>
</dbReference>
<reference evidence="1 2" key="1">
    <citation type="journal article" date="2010" name="Nature">
        <title>Comparative genomics reveals mobile pathogenicity chromosomes in Fusarium.</title>
        <authorList>
            <person name="Ma L.J."/>
            <person name="van der Does H.C."/>
            <person name="Borkovich K.A."/>
            <person name="Coleman J.J."/>
            <person name="Daboussi M.J."/>
            <person name="Di Pietro A."/>
            <person name="Dufresne M."/>
            <person name="Freitag M."/>
            <person name="Grabherr M."/>
            <person name="Henrissat B."/>
            <person name="Houterman P.M."/>
            <person name="Kang S."/>
            <person name="Shim W.B."/>
            <person name="Woloshuk C."/>
            <person name="Xie X."/>
            <person name="Xu J.R."/>
            <person name="Antoniw J."/>
            <person name="Baker S.E."/>
            <person name="Bluhm B.H."/>
            <person name="Breakspear A."/>
            <person name="Brown D.W."/>
            <person name="Butchko R.A."/>
            <person name="Chapman S."/>
            <person name="Coulson R."/>
            <person name="Coutinho P.M."/>
            <person name="Danchin E.G."/>
            <person name="Diener A."/>
            <person name="Gale L.R."/>
            <person name="Gardiner D.M."/>
            <person name="Goff S."/>
            <person name="Hammond-Kosack K.E."/>
            <person name="Hilburn K."/>
            <person name="Hua-Van A."/>
            <person name="Jonkers W."/>
            <person name="Kazan K."/>
            <person name="Kodira C.D."/>
            <person name="Koehrsen M."/>
            <person name="Kumar L."/>
            <person name="Lee Y.H."/>
            <person name="Li L."/>
            <person name="Manners J.M."/>
            <person name="Miranda-Saavedra D."/>
            <person name="Mukherjee M."/>
            <person name="Park G."/>
            <person name="Park J."/>
            <person name="Park S.Y."/>
            <person name="Proctor R.H."/>
            <person name="Regev A."/>
            <person name="Ruiz-Roldan M.C."/>
            <person name="Sain D."/>
            <person name="Sakthikumar S."/>
            <person name="Sykes S."/>
            <person name="Schwartz D.C."/>
            <person name="Turgeon B.G."/>
            <person name="Wapinski I."/>
            <person name="Yoder O."/>
            <person name="Young S."/>
            <person name="Zeng Q."/>
            <person name="Zhou S."/>
            <person name="Galagan J."/>
            <person name="Cuomo C.A."/>
            <person name="Kistler H.C."/>
            <person name="Rep M."/>
        </authorList>
    </citation>
    <scope>NUCLEOTIDE SEQUENCE [LARGE SCALE GENOMIC DNA]</scope>
    <source>
        <strain evidence="2">M3125 / FGSC 7600</strain>
    </source>
</reference>
<keyword evidence="2" id="KW-1185">Reference proteome</keyword>
<evidence type="ECO:0000313" key="1">
    <source>
        <dbReference type="EMBL" id="EWG52869.1"/>
    </source>
</evidence>
<proteinExistence type="predicted"/>
<organism evidence="1 2">
    <name type="scientific">Gibberella moniliformis (strain M3125 / FGSC 7600)</name>
    <name type="common">Maize ear and stalk rot fungus</name>
    <name type="synonym">Fusarium verticillioides</name>
    <dbReference type="NCBI Taxonomy" id="334819"/>
    <lineage>
        <taxon>Eukaryota</taxon>
        <taxon>Fungi</taxon>
        <taxon>Dikarya</taxon>
        <taxon>Ascomycota</taxon>
        <taxon>Pezizomycotina</taxon>
        <taxon>Sordariomycetes</taxon>
        <taxon>Hypocreomycetidae</taxon>
        <taxon>Hypocreales</taxon>
        <taxon>Nectriaceae</taxon>
        <taxon>Fusarium</taxon>
        <taxon>Fusarium fujikuroi species complex</taxon>
    </lineage>
</organism>
<accession>W7MYH8</accession>
<dbReference type="VEuPathDB" id="FungiDB:FVEG_17033"/>
<dbReference type="KEGG" id="fvr:FVEG_17033"/>
<sequence length="39" mass="4233">MGVSDSDYDCNPMALSGAHLTEILIPGREKRGSAAKRER</sequence>
<dbReference type="AlphaFoldDB" id="W7MYH8"/>